<dbReference type="Proteomes" id="UP000777784">
    <property type="component" value="Unassembled WGS sequence"/>
</dbReference>
<gene>
    <name evidence="2" type="ORF">KJ970_03635</name>
</gene>
<reference evidence="2" key="1">
    <citation type="submission" date="2021-05" db="EMBL/GenBank/DDBJ databases">
        <title>Energy efficiency and biological interactions define the core microbiome of deep oligotrophic groundwater.</title>
        <authorList>
            <person name="Mehrshad M."/>
            <person name="Lopez-Fernandez M."/>
            <person name="Bell E."/>
            <person name="Bernier-Latmani R."/>
            <person name="Bertilsson S."/>
            <person name="Dopson M."/>
        </authorList>
    </citation>
    <scope>NUCLEOTIDE SEQUENCE</scope>
    <source>
        <strain evidence="2">Modern_marine.mb.64</strain>
    </source>
</reference>
<proteinExistence type="predicted"/>
<dbReference type="AlphaFoldDB" id="A0A948WBI6"/>
<sequence>MTETQYVQVIQFFLWVGVAWFAYSFLYRRTRVDDFREDIFTIRDQLFDYMWQHGLPYELPAYQQMRDSLNGMIRTAHMLNVAEFFLFAFFYRRGPRRHQLLEVIGEIKDPEVRKEFLRVYQVVQHRLVRFLFLEGVQATVFWPIIYLSRLKGEVDNCSPERSTIWREAKRRVSEIADLLTNDMVYLGKSGSPQAQRLRQMAPIRSRFV</sequence>
<evidence type="ECO:0000313" key="2">
    <source>
        <dbReference type="EMBL" id="MBU2689993.1"/>
    </source>
</evidence>
<keyword evidence="1" id="KW-0812">Transmembrane</keyword>
<name>A0A948WBI6_UNCEI</name>
<keyword evidence="1" id="KW-0472">Membrane</keyword>
<feature type="transmembrane region" description="Helical" evidence="1">
    <location>
        <begin position="6"/>
        <end position="26"/>
    </location>
</feature>
<dbReference type="EMBL" id="JAHJDP010000023">
    <property type="protein sequence ID" value="MBU2689993.1"/>
    <property type="molecule type" value="Genomic_DNA"/>
</dbReference>
<protein>
    <submittedName>
        <fullName evidence="2">Uncharacterized protein</fullName>
    </submittedName>
</protein>
<comment type="caution">
    <text evidence="2">The sequence shown here is derived from an EMBL/GenBank/DDBJ whole genome shotgun (WGS) entry which is preliminary data.</text>
</comment>
<evidence type="ECO:0000256" key="1">
    <source>
        <dbReference type="SAM" id="Phobius"/>
    </source>
</evidence>
<evidence type="ECO:0000313" key="3">
    <source>
        <dbReference type="Proteomes" id="UP000777784"/>
    </source>
</evidence>
<keyword evidence="1" id="KW-1133">Transmembrane helix</keyword>
<organism evidence="2 3">
    <name type="scientific">Eiseniibacteriota bacterium</name>
    <dbReference type="NCBI Taxonomy" id="2212470"/>
    <lineage>
        <taxon>Bacteria</taxon>
        <taxon>Candidatus Eiseniibacteriota</taxon>
    </lineage>
</organism>
<accession>A0A948WBI6</accession>